<comment type="caution">
    <text evidence="1">The sequence shown here is derived from an EMBL/GenBank/DDBJ whole genome shotgun (WGS) entry which is preliminary data.</text>
</comment>
<protein>
    <submittedName>
        <fullName evidence="1">Uncharacterized protein</fullName>
    </submittedName>
</protein>
<accession>A0ABR5ZY63</accession>
<organism evidence="1 2">
    <name type="scientific">Aerococcus urinaeequi</name>
    <dbReference type="NCBI Taxonomy" id="51665"/>
    <lineage>
        <taxon>Bacteria</taxon>
        <taxon>Bacillati</taxon>
        <taxon>Bacillota</taxon>
        <taxon>Bacilli</taxon>
        <taxon>Lactobacillales</taxon>
        <taxon>Aerococcaceae</taxon>
        <taxon>Aerococcus</taxon>
    </lineage>
</organism>
<name>A0ABR5ZY63_9LACT</name>
<dbReference type="Proteomes" id="UP000540056">
    <property type="component" value="Unassembled WGS sequence"/>
</dbReference>
<evidence type="ECO:0000313" key="2">
    <source>
        <dbReference type="Proteomes" id="UP000540056"/>
    </source>
</evidence>
<evidence type="ECO:0000313" key="1">
    <source>
        <dbReference type="EMBL" id="MBA5746674.1"/>
    </source>
</evidence>
<sequence length="62" mass="7482">MVSKVSLEDPLTHLRRERERCLSERELYESRLFDLIDTVIVINQTILNYDKAIEKLEEEQME</sequence>
<gene>
    <name evidence="1" type="ORF">H3232_05655</name>
</gene>
<keyword evidence="2" id="KW-1185">Reference proteome</keyword>
<dbReference type="EMBL" id="JACGAN010000008">
    <property type="protein sequence ID" value="MBA5746674.1"/>
    <property type="molecule type" value="Genomic_DNA"/>
</dbReference>
<reference evidence="1 2" key="1">
    <citation type="submission" date="2020-07" db="EMBL/GenBank/DDBJ databases">
        <title>Draft Genome Sequences of Lactobacillales Isolated from the International Space Station.</title>
        <authorList>
            <person name="Bharadwaj A.R."/>
            <person name="Singh N.K."/>
            <person name="Wood J.M."/>
            <person name="Debieu M."/>
            <person name="O'Hara N.B."/>
            <person name="Karouia F."/>
            <person name="Mason C.E."/>
            <person name="Venkateswaran K."/>
        </authorList>
    </citation>
    <scope>NUCLEOTIDE SEQUENCE [LARGE SCALE GENOMIC DNA]</scope>
    <source>
        <strain evidence="1 2">151250015-1-258-55</strain>
    </source>
</reference>
<dbReference type="RefSeq" id="WP_059134461.1">
    <property type="nucleotide sequence ID" value="NZ_JACGAM010000008.1"/>
</dbReference>
<proteinExistence type="predicted"/>